<dbReference type="GO" id="GO:0008168">
    <property type="term" value="F:methyltransferase activity"/>
    <property type="evidence" value="ECO:0007669"/>
    <property type="project" value="UniProtKB-KW"/>
</dbReference>
<dbReference type="AlphaFoldDB" id="A0A0R2RIB7"/>
<sequence>MLPPLGKPPAQDSLWLSPKVWEQILASQTDAFLAAHRWGIRAERWGDTLRWISSRPISSPPSSPPPSLHWQPSQILIQEESSPTATFLLGNTYQAEVMELGQRYEIDLTPGTAPGLFPDQRENRRHLASLRPARLLNLFAHTCAFGVLAASTGAETLNIDSSARSLARGKSNYQRNQLTGTQHRFWAEDVRRVLPRLSRRGETFDTIILDPPTFAHGGRGRSFRIQRELEPLLLACFPLLAPNGSLLLSINQAQTTPADLLSTIQKILSREAIPAQILPGFRPPDIPEERMPSSLWIVRQS</sequence>
<dbReference type="Pfam" id="PF10672">
    <property type="entry name" value="Methyltrans_SAM"/>
    <property type="match status" value="1"/>
</dbReference>
<keyword evidence="1" id="KW-0489">Methyltransferase</keyword>
<accession>A0A0R2RIB7</accession>
<evidence type="ECO:0000256" key="3">
    <source>
        <dbReference type="ARBA" id="ARBA00022691"/>
    </source>
</evidence>
<organism evidence="5 6">
    <name type="scientific">Verrucomicrobia subdivision 6 bacterium BACL9 MAG-120507-bin52</name>
    <dbReference type="NCBI Taxonomy" id="1655590"/>
    <lineage>
        <taxon>Bacteria</taxon>
        <taxon>Pseudomonadati</taxon>
        <taxon>Verrucomicrobiota</taxon>
        <taxon>Verrucomicrobiia</taxon>
        <taxon>Verrucomicrobiales</taxon>
        <taxon>Verrucomicrobia subdivision 6</taxon>
    </lineage>
</organism>
<keyword evidence="2" id="KW-0808">Transferase</keyword>
<dbReference type="EMBL" id="LIBO01000085">
    <property type="protein sequence ID" value="KRO62380.1"/>
    <property type="molecule type" value="Genomic_DNA"/>
</dbReference>
<feature type="domain" description="S-adenosylmethionine-dependent methyltransferase" evidence="4">
    <location>
        <begin position="90"/>
        <end position="263"/>
    </location>
</feature>
<dbReference type="PANTHER" id="PTHR43042:SF3">
    <property type="entry name" value="RIBOSOMAL RNA LARGE SUBUNIT METHYLTRANSFERASE YWBD-RELATED"/>
    <property type="match status" value="1"/>
</dbReference>
<name>A0A0R2RIB7_9BACT</name>
<dbReference type="Gene3D" id="3.40.50.150">
    <property type="entry name" value="Vaccinia Virus protein VP39"/>
    <property type="match status" value="1"/>
</dbReference>
<dbReference type="InterPro" id="IPR029063">
    <property type="entry name" value="SAM-dependent_MTases_sf"/>
</dbReference>
<dbReference type="PANTHER" id="PTHR43042">
    <property type="entry name" value="SAM-DEPENDENT METHYLTRANSFERASE"/>
    <property type="match status" value="1"/>
</dbReference>
<evidence type="ECO:0000256" key="2">
    <source>
        <dbReference type="ARBA" id="ARBA00022679"/>
    </source>
</evidence>
<dbReference type="GO" id="GO:0032259">
    <property type="term" value="P:methylation"/>
    <property type="evidence" value="ECO:0007669"/>
    <property type="project" value="UniProtKB-KW"/>
</dbReference>
<evidence type="ECO:0000259" key="4">
    <source>
        <dbReference type="Pfam" id="PF10672"/>
    </source>
</evidence>
<reference evidence="5 6" key="1">
    <citation type="submission" date="2015-10" db="EMBL/GenBank/DDBJ databases">
        <title>Metagenome-Assembled Genomes uncover a global brackish microbiome.</title>
        <authorList>
            <person name="Hugerth L.W."/>
            <person name="Larsson J."/>
            <person name="Alneberg J."/>
            <person name="Lindh M.V."/>
            <person name="Legrand C."/>
            <person name="Pinhassi J."/>
            <person name="Andersson A.F."/>
        </authorList>
    </citation>
    <scope>NUCLEOTIDE SEQUENCE [LARGE SCALE GENOMIC DNA]</scope>
    <source>
        <strain evidence="5">BACL18 MAG-120507-bin52</strain>
    </source>
</reference>
<dbReference type="SUPFAM" id="SSF53335">
    <property type="entry name" value="S-adenosyl-L-methionine-dependent methyltransferases"/>
    <property type="match status" value="1"/>
</dbReference>
<evidence type="ECO:0000313" key="6">
    <source>
        <dbReference type="Proteomes" id="UP000051269"/>
    </source>
</evidence>
<keyword evidence="3" id="KW-0949">S-adenosyl-L-methionine</keyword>
<evidence type="ECO:0000313" key="5">
    <source>
        <dbReference type="EMBL" id="KRO62380.1"/>
    </source>
</evidence>
<proteinExistence type="predicted"/>
<comment type="caution">
    <text evidence="5">The sequence shown here is derived from an EMBL/GenBank/DDBJ whole genome shotgun (WGS) entry which is preliminary data.</text>
</comment>
<evidence type="ECO:0000256" key="1">
    <source>
        <dbReference type="ARBA" id="ARBA00022603"/>
    </source>
</evidence>
<gene>
    <name evidence="5" type="ORF">ABR82_08140</name>
</gene>
<protein>
    <recommendedName>
        <fullName evidence="4">S-adenosylmethionine-dependent methyltransferase domain-containing protein</fullName>
    </recommendedName>
</protein>
<dbReference type="CDD" id="cd02440">
    <property type="entry name" value="AdoMet_MTases"/>
    <property type="match status" value="1"/>
</dbReference>
<dbReference type="Proteomes" id="UP000051269">
    <property type="component" value="Unassembled WGS sequence"/>
</dbReference>
<dbReference type="InterPro" id="IPR019614">
    <property type="entry name" value="SAM-dep_methyl-trfase"/>
</dbReference>